<dbReference type="STRING" id="467200.SSRG_03290"/>
<dbReference type="InterPro" id="IPR023393">
    <property type="entry name" value="START-like_dom_sf"/>
</dbReference>
<name>D9XQX3_9ACTN</name>
<keyword evidence="2" id="KW-1185">Reference proteome</keyword>
<evidence type="ECO:0000313" key="2">
    <source>
        <dbReference type="Proteomes" id="UP000002968"/>
    </source>
</evidence>
<organism evidence="1 2">
    <name type="scientific">Streptomyces griseoflavus Tu4000</name>
    <dbReference type="NCBI Taxonomy" id="467200"/>
    <lineage>
        <taxon>Bacteria</taxon>
        <taxon>Bacillati</taxon>
        <taxon>Actinomycetota</taxon>
        <taxon>Actinomycetes</taxon>
        <taxon>Kitasatosporales</taxon>
        <taxon>Streptomycetaceae</taxon>
        <taxon>Streptomyces</taxon>
    </lineage>
</organism>
<dbReference type="Gene3D" id="3.30.530.20">
    <property type="match status" value="1"/>
</dbReference>
<evidence type="ECO:0008006" key="3">
    <source>
        <dbReference type="Google" id="ProtNLM"/>
    </source>
</evidence>
<dbReference type="HOGENOM" id="CLU_1607359_0_0_11"/>
<dbReference type="SUPFAM" id="SSF55961">
    <property type="entry name" value="Bet v1-like"/>
    <property type="match status" value="1"/>
</dbReference>
<dbReference type="Proteomes" id="UP000002968">
    <property type="component" value="Unassembled WGS sequence"/>
</dbReference>
<dbReference type="EMBL" id="GG657758">
    <property type="protein sequence ID" value="EFL40486.1"/>
    <property type="molecule type" value="Genomic_DNA"/>
</dbReference>
<dbReference type="RefSeq" id="WP_004929434.1">
    <property type="nucleotide sequence ID" value="NZ_GG657758.1"/>
</dbReference>
<dbReference type="OrthoDB" id="7067492at2"/>
<sequence>MRNTHERWWPVAPEKVGPLLDSLASEDDRLWPVDDWPPMTFDRPLGVGATGGHGSMTYTVVAYTPGRMVTFELTPGLGLRGHHRFVVEPQTRGGHAGTVVRHEASARVHGRMVWMWPLITRWVHDAVVEDALDRCHRELMGAPPERPARWSPWVRRLRVKRGLPAERSAPREA</sequence>
<reference evidence="1" key="1">
    <citation type="submission" date="2009-02" db="EMBL/GenBank/DDBJ databases">
        <title>Annotation of Streptomyces griseoflavus strain Tu4000.</title>
        <authorList>
            <consortium name="The Broad Institute Genome Sequencing Platform"/>
            <consortium name="Broad Institute Microbial Sequencing Center"/>
            <person name="Fischbach M."/>
            <person name="Godfrey P."/>
            <person name="Ward D."/>
            <person name="Young S."/>
            <person name="Zeng Q."/>
            <person name="Koehrsen M."/>
            <person name="Alvarado L."/>
            <person name="Berlin A.M."/>
            <person name="Bochicchio J."/>
            <person name="Borenstein D."/>
            <person name="Chapman S.B."/>
            <person name="Chen Z."/>
            <person name="Engels R."/>
            <person name="Freedman E."/>
            <person name="Gellesch M."/>
            <person name="Goldberg J."/>
            <person name="Griggs A."/>
            <person name="Gujja S."/>
            <person name="Heilman E.R."/>
            <person name="Heiman D.I."/>
            <person name="Hepburn T.A."/>
            <person name="Howarth C."/>
            <person name="Jen D."/>
            <person name="Larson L."/>
            <person name="Lewis B."/>
            <person name="Mehta T."/>
            <person name="Park D."/>
            <person name="Pearson M."/>
            <person name="Richards J."/>
            <person name="Roberts A."/>
            <person name="Saif S."/>
            <person name="Shea T.D."/>
            <person name="Shenoy N."/>
            <person name="Sisk P."/>
            <person name="Stolte C."/>
            <person name="Sykes S.N."/>
            <person name="Thomson T."/>
            <person name="Walk T."/>
            <person name="White J."/>
            <person name="Yandava C."/>
            <person name="Straight P."/>
            <person name="Clardy J."/>
            <person name="Hung D."/>
            <person name="Kolter R."/>
            <person name="Mekalanos J."/>
            <person name="Walker S."/>
            <person name="Walsh C.T."/>
            <person name="Wieland-Brown L.C."/>
            <person name="Haas B."/>
            <person name="Nusbaum C."/>
            <person name="Birren B."/>
        </authorList>
    </citation>
    <scope>NUCLEOTIDE SEQUENCE [LARGE SCALE GENOMIC DNA]</scope>
    <source>
        <strain evidence="1">Tu4000</strain>
    </source>
</reference>
<dbReference type="eggNOG" id="ENOG502ZCC9">
    <property type="taxonomic scope" value="Bacteria"/>
</dbReference>
<proteinExistence type="predicted"/>
<protein>
    <recommendedName>
        <fullName evidence="3">SRPBCC family protein</fullName>
    </recommendedName>
</protein>
<accession>D9XQX3</accession>
<gene>
    <name evidence="1" type="ORF">SSRG_03290</name>
</gene>
<evidence type="ECO:0000313" key="1">
    <source>
        <dbReference type="EMBL" id="EFL40486.1"/>
    </source>
</evidence>
<dbReference type="AlphaFoldDB" id="D9XQX3"/>